<keyword evidence="3 8" id="KW-0808">Transferase</keyword>
<dbReference type="InterPro" id="IPR033749">
    <property type="entry name" value="Polyprenyl_synt_CS"/>
</dbReference>
<keyword evidence="6" id="KW-0414">Isoprene biosynthesis</keyword>
<gene>
    <name evidence="9" type="ORF">SLNSH_05895</name>
</gene>
<dbReference type="Pfam" id="PF00348">
    <property type="entry name" value="polyprenyl_synt"/>
    <property type="match status" value="1"/>
</dbReference>
<dbReference type="GO" id="GO:0005737">
    <property type="term" value="C:cytoplasm"/>
    <property type="evidence" value="ECO:0007669"/>
    <property type="project" value="UniProtKB-ARBA"/>
</dbReference>
<dbReference type="PROSITE" id="PS00444">
    <property type="entry name" value="POLYPRENYL_SYNTHASE_2"/>
    <property type="match status" value="1"/>
</dbReference>
<dbReference type="SFLD" id="SFLDS00005">
    <property type="entry name" value="Isoprenoid_Synthase_Type_I"/>
    <property type="match status" value="1"/>
</dbReference>
<dbReference type="GO" id="GO:0046872">
    <property type="term" value="F:metal ion binding"/>
    <property type="evidence" value="ECO:0007669"/>
    <property type="project" value="UniProtKB-KW"/>
</dbReference>
<keyword evidence="5" id="KW-0460">Magnesium</keyword>
<dbReference type="GO" id="GO:0004659">
    <property type="term" value="F:prenyltransferase activity"/>
    <property type="evidence" value="ECO:0007669"/>
    <property type="project" value="InterPro"/>
</dbReference>
<evidence type="ECO:0000256" key="3">
    <source>
        <dbReference type="ARBA" id="ARBA00022679"/>
    </source>
</evidence>
<accession>A0A2T1HW77</accession>
<dbReference type="SFLD" id="SFLDG01017">
    <property type="entry name" value="Polyprenyl_Transferase_Like"/>
    <property type="match status" value="1"/>
</dbReference>
<dbReference type="NCBIfam" id="NF045485">
    <property type="entry name" value="FPPsyn"/>
    <property type="match status" value="1"/>
</dbReference>
<dbReference type="PANTHER" id="PTHR43281:SF1">
    <property type="entry name" value="FARNESYL DIPHOSPHATE SYNTHASE"/>
    <property type="match status" value="1"/>
</dbReference>
<dbReference type="CDD" id="cd00685">
    <property type="entry name" value="Trans_IPPS_HT"/>
    <property type="match status" value="1"/>
</dbReference>
<sequence>MQADFEARLGACAEAIERTLDSLLGPEPLAGEIARPERLLEAMRYAALGGGKRLRPFLLMESARVCGHEGEGALRAAAALEMVHCYSLAHDDLPAMDDDDLRRGRPTLHRHLDEAAAVLAGDALLTYAFDVMADEATHPDPAIRMALVVGLARASGLGGMAGGQMLDLQAEGRYGASEPLGQADVRRLQAMKTGALLAFAVEAGAILGGADHDDRASMTAYGRALGAAFQVADDVLDVESSPEALGKATGKDAAKGKATLVGALGLAEAKAERDRLALAAELALSGFGSEADVLRAAARFVVERRS</sequence>
<protein>
    <recommendedName>
        <fullName evidence="7">Probable farnesyl diphosphate synthase</fullName>
    </recommendedName>
</protein>
<evidence type="ECO:0000313" key="9">
    <source>
        <dbReference type="EMBL" id="PSC05912.1"/>
    </source>
</evidence>
<dbReference type="InterPro" id="IPR008949">
    <property type="entry name" value="Isoprenoid_synthase_dom_sf"/>
</dbReference>
<evidence type="ECO:0000256" key="5">
    <source>
        <dbReference type="ARBA" id="ARBA00022842"/>
    </source>
</evidence>
<evidence type="ECO:0000256" key="2">
    <source>
        <dbReference type="ARBA" id="ARBA00006706"/>
    </source>
</evidence>
<dbReference type="GO" id="GO:0016114">
    <property type="term" value="P:terpenoid biosynthetic process"/>
    <property type="evidence" value="ECO:0007669"/>
    <property type="project" value="UniProtKB-ARBA"/>
</dbReference>
<dbReference type="RefSeq" id="WP_106335751.1">
    <property type="nucleotide sequence ID" value="NZ_PVZS01000005.1"/>
</dbReference>
<dbReference type="Proteomes" id="UP000239772">
    <property type="component" value="Unassembled WGS sequence"/>
</dbReference>
<keyword evidence="4" id="KW-0479">Metal-binding</keyword>
<comment type="similarity">
    <text evidence="2 8">Belongs to the FPP/GGPP synthase family.</text>
</comment>
<evidence type="ECO:0000256" key="7">
    <source>
        <dbReference type="ARBA" id="ARBA00069024"/>
    </source>
</evidence>
<dbReference type="PANTHER" id="PTHR43281">
    <property type="entry name" value="FARNESYL DIPHOSPHATE SYNTHASE"/>
    <property type="match status" value="1"/>
</dbReference>
<evidence type="ECO:0000256" key="6">
    <source>
        <dbReference type="ARBA" id="ARBA00023229"/>
    </source>
</evidence>
<dbReference type="AlphaFoldDB" id="A0A2T1HW77"/>
<name>A0A2T1HW77_9HYPH</name>
<dbReference type="SUPFAM" id="SSF48576">
    <property type="entry name" value="Terpenoid synthases"/>
    <property type="match status" value="1"/>
</dbReference>
<dbReference type="OrthoDB" id="9805316at2"/>
<dbReference type="FunFam" id="1.10.600.10:FF:000001">
    <property type="entry name" value="Geranylgeranyl diphosphate synthase"/>
    <property type="match status" value="1"/>
</dbReference>
<proteinExistence type="inferred from homology"/>
<evidence type="ECO:0000256" key="4">
    <source>
        <dbReference type="ARBA" id="ARBA00022723"/>
    </source>
</evidence>
<evidence type="ECO:0000256" key="8">
    <source>
        <dbReference type="RuleBase" id="RU004466"/>
    </source>
</evidence>
<dbReference type="EMBL" id="PVZS01000005">
    <property type="protein sequence ID" value="PSC05912.1"/>
    <property type="molecule type" value="Genomic_DNA"/>
</dbReference>
<evidence type="ECO:0000313" key="10">
    <source>
        <dbReference type="Proteomes" id="UP000239772"/>
    </source>
</evidence>
<evidence type="ECO:0000256" key="1">
    <source>
        <dbReference type="ARBA" id="ARBA00001946"/>
    </source>
</evidence>
<reference evidence="10" key="1">
    <citation type="submission" date="2018-03" db="EMBL/GenBank/DDBJ databases">
        <authorList>
            <person name="Sun L."/>
            <person name="Liu H."/>
            <person name="Chen W."/>
            <person name="Huang K."/>
            <person name="Liu W."/>
            <person name="Gao X."/>
        </authorList>
    </citation>
    <scope>NUCLEOTIDE SEQUENCE [LARGE SCALE GENOMIC DNA]</scope>
    <source>
        <strain evidence="10">SH9</strain>
    </source>
</reference>
<dbReference type="InterPro" id="IPR053378">
    <property type="entry name" value="Prenyl_diphosphate_synthase"/>
</dbReference>
<comment type="cofactor">
    <cofactor evidence="1">
        <name>Mg(2+)</name>
        <dbReference type="ChEBI" id="CHEBI:18420"/>
    </cofactor>
</comment>
<dbReference type="InterPro" id="IPR000092">
    <property type="entry name" value="Polyprenyl_synt"/>
</dbReference>
<comment type="caution">
    <text evidence="9">The sequence shown here is derived from an EMBL/GenBank/DDBJ whole genome shotgun (WGS) entry which is preliminary data.</text>
</comment>
<keyword evidence="10" id="KW-1185">Reference proteome</keyword>
<dbReference type="Gene3D" id="1.10.600.10">
    <property type="entry name" value="Farnesyl Diphosphate Synthase"/>
    <property type="match status" value="1"/>
</dbReference>
<organism evidence="9 10">
    <name type="scientific">Alsobacter soli</name>
    <dbReference type="NCBI Taxonomy" id="2109933"/>
    <lineage>
        <taxon>Bacteria</taxon>
        <taxon>Pseudomonadati</taxon>
        <taxon>Pseudomonadota</taxon>
        <taxon>Alphaproteobacteria</taxon>
        <taxon>Hyphomicrobiales</taxon>
        <taxon>Alsobacteraceae</taxon>
        <taxon>Alsobacter</taxon>
    </lineage>
</organism>